<dbReference type="GO" id="GO:0008168">
    <property type="term" value="F:methyltransferase activity"/>
    <property type="evidence" value="ECO:0007669"/>
    <property type="project" value="UniProtKB-KW"/>
</dbReference>
<gene>
    <name evidence="1" type="ORF">V22_40950</name>
</gene>
<dbReference type="InterPro" id="IPR005358">
    <property type="entry name" value="Puta_zinc/iron-chelating_dom"/>
</dbReference>
<dbReference type="Proteomes" id="UP000319976">
    <property type="component" value="Chromosome"/>
</dbReference>
<dbReference type="KEGG" id="chya:V22_40950"/>
<dbReference type="OrthoDB" id="9810361at2"/>
<accession>A0A517TEM5</accession>
<organism evidence="1 2">
    <name type="scientific">Calycomorphotria hydatis</name>
    <dbReference type="NCBI Taxonomy" id="2528027"/>
    <lineage>
        <taxon>Bacteria</taxon>
        <taxon>Pseudomonadati</taxon>
        <taxon>Planctomycetota</taxon>
        <taxon>Planctomycetia</taxon>
        <taxon>Planctomycetales</taxon>
        <taxon>Planctomycetaceae</taxon>
        <taxon>Calycomorphotria</taxon>
    </lineage>
</organism>
<keyword evidence="1" id="KW-0489">Methyltransferase</keyword>
<dbReference type="GO" id="GO:0032259">
    <property type="term" value="P:methylation"/>
    <property type="evidence" value="ECO:0007669"/>
    <property type="project" value="UniProtKB-KW"/>
</dbReference>
<name>A0A517TEM5_9PLAN</name>
<evidence type="ECO:0000313" key="1">
    <source>
        <dbReference type="EMBL" id="QDT66823.1"/>
    </source>
</evidence>
<keyword evidence="1" id="KW-0966">Cell projection</keyword>
<proteinExistence type="predicted"/>
<dbReference type="RefSeq" id="WP_145266273.1">
    <property type="nucleotide sequence ID" value="NZ_CP036316.1"/>
</dbReference>
<keyword evidence="2" id="KW-1185">Reference proteome</keyword>
<protein>
    <submittedName>
        <fullName evidence="1">Flagellin N-methylase</fullName>
    </submittedName>
</protein>
<dbReference type="EMBL" id="CP036316">
    <property type="protein sequence ID" value="QDT66823.1"/>
    <property type="molecule type" value="Genomic_DNA"/>
</dbReference>
<evidence type="ECO:0000313" key="2">
    <source>
        <dbReference type="Proteomes" id="UP000319976"/>
    </source>
</evidence>
<keyword evidence="1" id="KW-0808">Transferase</keyword>
<dbReference type="PANTHER" id="PTHR35866:SF2">
    <property type="entry name" value="YKGJ FAMILY CYSTEINE CLUSTER PROTEIN"/>
    <property type="match status" value="1"/>
</dbReference>
<keyword evidence="1" id="KW-0282">Flagellum</keyword>
<dbReference type="PANTHER" id="PTHR35866">
    <property type="entry name" value="PUTATIVE-RELATED"/>
    <property type="match status" value="1"/>
</dbReference>
<keyword evidence="1" id="KW-0969">Cilium</keyword>
<reference evidence="1 2" key="1">
    <citation type="submission" date="2019-02" db="EMBL/GenBank/DDBJ databases">
        <title>Deep-cultivation of Planctomycetes and their phenomic and genomic characterization uncovers novel biology.</title>
        <authorList>
            <person name="Wiegand S."/>
            <person name="Jogler M."/>
            <person name="Boedeker C."/>
            <person name="Pinto D."/>
            <person name="Vollmers J."/>
            <person name="Rivas-Marin E."/>
            <person name="Kohn T."/>
            <person name="Peeters S.H."/>
            <person name="Heuer A."/>
            <person name="Rast P."/>
            <person name="Oberbeckmann S."/>
            <person name="Bunk B."/>
            <person name="Jeske O."/>
            <person name="Meyerdierks A."/>
            <person name="Storesund J.E."/>
            <person name="Kallscheuer N."/>
            <person name="Luecker S."/>
            <person name="Lage O.M."/>
            <person name="Pohl T."/>
            <person name="Merkel B.J."/>
            <person name="Hornburger P."/>
            <person name="Mueller R.-W."/>
            <person name="Bruemmer F."/>
            <person name="Labrenz M."/>
            <person name="Spormann A.M."/>
            <person name="Op den Camp H."/>
            <person name="Overmann J."/>
            <person name="Amann R."/>
            <person name="Jetten M.S.M."/>
            <person name="Mascher T."/>
            <person name="Medema M.H."/>
            <person name="Devos D.P."/>
            <person name="Kaster A.-K."/>
            <person name="Ovreas L."/>
            <person name="Rohde M."/>
            <person name="Galperin M.Y."/>
            <person name="Jogler C."/>
        </authorList>
    </citation>
    <scope>NUCLEOTIDE SEQUENCE [LARGE SCALE GENOMIC DNA]</scope>
    <source>
        <strain evidence="1 2">V22</strain>
    </source>
</reference>
<dbReference type="Pfam" id="PF03692">
    <property type="entry name" value="CxxCxxCC"/>
    <property type="match status" value="1"/>
</dbReference>
<dbReference type="AlphaFoldDB" id="A0A517TEM5"/>
<sequence>MAAQLQLPQLQNWSCHNCSGCCRQHLITITAEEKARIESQNWLEDEAFKDETTFIEPMGTALNRSWRLAHQADGGCIFLNEEGLCRIHAKFGEAAKPLACRIYPYAFHPTGKKGLTVSLRYSCPTVVANKGQAVIKSQRELRQLAQLVIPEKHRDFAPPKINDRDQLDWADTHQFVTALDDTFADRHTPFPRHLLRAMSWMNLINDATLSEIHGDRLAEFLILLRENAALEIPDDLTEVGSPSTLGKLFFRIRLGYTIRKDTGEMLKEQWSTRWRLMKSILKLVRGAGMLPILHPDLPPIDFQAMNRCHDPLPEESDELFTRYFRTKIDGMHFCGPAYYDRPLAEGFFALALMYPLTMFVARWLAVAEDSSLKHEHVAKALTITDHNHGYSPAFGLPFITSQMRQLIKLGDVPKLCVHYSGESPR</sequence>